<accession>A0ABT7XZT4</accession>
<feature type="transmembrane region" description="Helical" evidence="1">
    <location>
        <begin position="12"/>
        <end position="34"/>
    </location>
</feature>
<dbReference type="EMBL" id="JAUEOZ010000001">
    <property type="protein sequence ID" value="MDN2481281.1"/>
    <property type="molecule type" value="Genomic_DNA"/>
</dbReference>
<sequence>MMLKRRLFESVTDVLIIVCLLFMIDFVTRIFSFNLLAMTGDEVKDMVVTCLVSWVLIFSGLVRYLRHLALGFIREE</sequence>
<feature type="transmembrane region" description="Helical" evidence="1">
    <location>
        <begin position="46"/>
        <end position="65"/>
    </location>
</feature>
<evidence type="ECO:0000313" key="3">
    <source>
        <dbReference type="Proteomes" id="UP001169719"/>
    </source>
</evidence>
<reference evidence="2" key="1">
    <citation type="submission" date="2024-05" db="EMBL/GenBank/DDBJ databases">
        <title>Genome Sequences of Four Agar- Degrading Marine Bacteria.</title>
        <authorList>
            <person name="Phillips E.K."/>
            <person name="Shaffer J.C."/>
            <person name="Henson M.W."/>
            <person name="Temperton B."/>
            <person name="Thrash C.J."/>
            <person name="Martin M.O."/>
        </authorList>
    </citation>
    <scope>NUCLEOTIDE SEQUENCE</scope>
    <source>
        <strain evidence="2">EKP203</strain>
    </source>
</reference>
<dbReference type="Proteomes" id="UP001169719">
    <property type="component" value="Unassembled WGS sequence"/>
</dbReference>
<comment type="caution">
    <text evidence="2">The sequence shown here is derived from an EMBL/GenBank/DDBJ whole genome shotgun (WGS) entry which is preliminary data.</text>
</comment>
<evidence type="ECO:0000313" key="2">
    <source>
        <dbReference type="EMBL" id="MDN2481281.1"/>
    </source>
</evidence>
<organism evidence="2 3">
    <name type="scientific">Vibrio agarivorans</name>
    <dbReference type="NCBI Taxonomy" id="153622"/>
    <lineage>
        <taxon>Bacteria</taxon>
        <taxon>Pseudomonadati</taxon>
        <taxon>Pseudomonadota</taxon>
        <taxon>Gammaproteobacteria</taxon>
        <taxon>Vibrionales</taxon>
        <taxon>Vibrionaceae</taxon>
        <taxon>Vibrio</taxon>
    </lineage>
</organism>
<name>A0ABT7XZT4_9VIBR</name>
<keyword evidence="1" id="KW-1133">Transmembrane helix</keyword>
<gene>
    <name evidence="2" type="ORF">QWJ08_07720</name>
</gene>
<evidence type="ECO:0000256" key="1">
    <source>
        <dbReference type="SAM" id="Phobius"/>
    </source>
</evidence>
<protein>
    <recommendedName>
        <fullName evidence="4">TRAP transporter small permease</fullName>
    </recommendedName>
</protein>
<evidence type="ECO:0008006" key="4">
    <source>
        <dbReference type="Google" id="ProtNLM"/>
    </source>
</evidence>
<keyword evidence="1" id="KW-0472">Membrane</keyword>
<proteinExistence type="predicted"/>
<dbReference type="RefSeq" id="WP_289961410.1">
    <property type="nucleotide sequence ID" value="NZ_JAUEOZ010000001.1"/>
</dbReference>
<keyword evidence="3" id="KW-1185">Reference proteome</keyword>
<keyword evidence="1" id="KW-0812">Transmembrane</keyword>